<evidence type="ECO:0000313" key="2">
    <source>
        <dbReference type="EMBL" id="ALC81177.1"/>
    </source>
</evidence>
<dbReference type="PATRIC" id="fig|1441095.3.peg.1282"/>
<protein>
    <submittedName>
        <fullName evidence="2">Uncharacterized protein</fullName>
    </submittedName>
</protein>
<name>A0A0M5J9U0_9BACI</name>
<keyword evidence="3" id="KW-1185">Reference proteome</keyword>
<organism evidence="2 3">
    <name type="scientific">Bacillus gobiensis</name>
    <dbReference type="NCBI Taxonomy" id="1441095"/>
    <lineage>
        <taxon>Bacteria</taxon>
        <taxon>Bacillati</taxon>
        <taxon>Bacillota</taxon>
        <taxon>Bacilli</taxon>
        <taxon>Bacillales</taxon>
        <taxon>Bacillaceae</taxon>
        <taxon>Bacillus</taxon>
    </lineage>
</organism>
<evidence type="ECO:0000256" key="1">
    <source>
        <dbReference type="SAM" id="Phobius"/>
    </source>
</evidence>
<keyword evidence="1" id="KW-0472">Membrane</keyword>
<keyword evidence="1" id="KW-1133">Transmembrane helix</keyword>
<reference evidence="3" key="1">
    <citation type="submission" date="2015-08" db="EMBL/GenBank/DDBJ databases">
        <title>Genome sequencing project for genomic taxonomy and phylogenomics of Bacillus-like bacteria.</title>
        <authorList>
            <person name="Liu B."/>
            <person name="Wang J."/>
            <person name="Zhu Y."/>
            <person name="Liu G."/>
            <person name="Chen Q."/>
            <person name="Chen Z."/>
            <person name="Lan J."/>
            <person name="Che J."/>
            <person name="Ge C."/>
            <person name="Shi H."/>
            <person name="Pan Z."/>
            <person name="Liu X."/>
        </authorList>
    </citation>
    <scope>NUCLEOTIDE SEQUENCE [LARGE SCALE GENOMIC DNA]</scope>
    <source>
        <strain evidence="3">FJAT-4402</strain>
    </source>
</reference>
<accession>A0A0M5J9U0</accession>
<dbReference type="Proteomes" id="UP000067625">
    <property type="component" value="Chromosome"/>
</dbReference>
<gene>
    <name evidence="2" type="ORF">AM592_05880</name>
</gene>
<dbReference type="AlphaFoldDB" id="A0A0M5J9U0"/>
<proteinExistence type="predicted"/>
<evidence type="ECO:0000313" key="3">
    <source>
        <dbReference type="Proteomes" id="UP000067625"/>
    </source>
</evidence>
<reference evidence="2 3" key="2">
    <citation type="journal article" date="2016" name="Int. J. Syst. Evol. Microbiol.">
        <title>Bacillus gobiensis sp. nov., isolated from a soil sample.</title>
        <authorList>
            <person name="Liu B."/>
            <person name="Liu G.H."/>
            <person name="Cetin S."/>
            <person name="Schumann P."/>
            <person name="Pan Z.Z."/>
            <person name="Chen Q.Q."/>
        </authorList>
    </citation>
    <scope>NUCLEOTIDE SEQUENCE [LARGE SCALE GENOMIC DNA]</scope>
    <source>
        <strain evidence="2 3">FJAT-4402</strain>
    </source>
</reference>
<feature type="transmembrane region" description="Helical" evidence="1">
    <location>
        <begin position="6"/>
        <end position="22"/>
    </location>
</feature>
<sequence>MHFHRLFIIILILTVDLMLIWTNDFRYEPIIDGLISIFVQKEGDSTNNHVFIFNHLTIWFY</sequence>
<dbReference type="EMBL" id="CP012600">
    <property type="protein sequence ID" value="ALC81177.1"/>
    <property type="molecule type" value="Genomic_DNA"/>
</dbReference>
<keyword evidence="1" id="KW-0812">Transmembrane</keyword>